<sequence>MPQLIMPKSKLPEIDFPLTEGGRFNVRDSLPEKFLILVVYRGYHCPKCKKQLQEINDLMPDIQADGLDLVAVSMDGEERAKKAKDEWALENVSVGYDLSLLEAKALGLFISDAISDKEPKFFSEPGIFVINTDGTLYAEIIQNTPFGRPDIKGLVAGLNFAKENDYPERGTSVV</sequence>
<dbReference type="GO" id="GO:0016491">
    <property type="term" value="F:oxidoreductase activity"/>
    <property type="evidence" value="ECO:0007669"/>
    <property type="project" value="InterPro"/>
</dbReference>
<dbReference type="AlphaFoldDB" id="A0A420WIK7"/>
<dbReference type="InterPro" id="IPR000866">
    <property type="entry name" value="AhpC/TSA"/>
</dbReference>
<gene>
    <name evidence="2" type="ORF">DES40_0134</name>
</gene>
<keyword evidence="3" id="KW-1185">Reference proteome</keyword>
<dbReference type="Proteomes" id="UP000282211">
    <property type="component" value="Unassembled WGS sequence"/>
</dbReference>
<dbReference type="InterPro" id="IPR036249">
    <property type="entry name" value="Thioredoxin-like_sf"/>
</dbReference>
<proteinExistence type="predicted"/>
<evidence type="ECO:0000313" key="2">
    <source>
        <dbReference type="EMBL" id="RKQ70833.1"/>
    </source>
</evidence>
<comment type="caution">
    <text evidence="2">The sequence shown here is derived from an EMBL/GenBank/DDBJ whole genome shotgun (WGS) entry which is preliminary data.</text>
</comment>
<dbReference type="Gene3D" id="3.40.30.10">
    <property type="entry name" value="Glutaredoxin"/>
    <property type="match status" value="1"/>
</dbReference>
<reference evidence="2 3" key="1">
    <citation type="submission" date="2018-10" db="EMBL/GenBank/DDBJ databases">
        <title>Genomic Encyclopedia of Type Strains, Phase IV (KMG-IV): sequencing the most valuable type-strain genomes for metagenomic binning, comparative biology and taxonomic classification.</title>
        <authorList>
            <person name="Goeker M."/>
        </authorList>
    </citation>
    <scope>NUCLEOTIDE SEQUENCE [LARGE SCALE GENOMIC DNA]</scope>
    <source>
        <strain evidence="2 3">DSM 22008</strain>
    </source>
</reference>
<dbReference type="SUPFAM" id="SSF52833">
    <property type="entry name" value="Thioredoxin-like"/>
    <property type="match status" value="1"/>
</dbReference>
<evidence type="ECO:0000259" key="1">
    <source>
        <dbReference type="PROSITE" id="PS51352"/>
    </source>
</evidence>
<dbReference type="PROSITE" id="PS51352">
    <property type="entry name" value="THIOREDOXIN_2"/>
    <property type="match status" value="1"/>
</dbReference>
<dbReference type="InParanoid" id="A0A420WIK7"/>
<dbReference type="GO" id="GO:0016209">
    <property type="term" value="F:antioxidant activity"/>
    <property type="evidence" value="ECO:0007669"/>
    <property type="project" value="InterPro"/>
</dbReference>
<name>A0A420WIK7_9PROT</name>
<dbReference type="RefSeq" id="WP_121098656.1">
    <property type="nucleotide sequence ID" value="NZ_RBII01000001.1"/>
</dbReference>
<accession>A0A420WIK7</accession>
<feature type="domain" description="Thioredoxin" evidence="1">
    <location>
        <begin position="5"/>
        <end position="163"/>
    </location>
</feature>
<protein>
    <submittedName>
        <fullName evidence="2">Peroxiredoxin</fullName>
    </submittedName>
</protein>
<dbReference type="EMBL" id="RBII01000001">
    <property type="protein sequence ID" value="RKQ70833.1"/>
    <property type="molecule type" value="Genomic_DNA"/>
</dbReference>
<organism evidence="2 3">
    <name type="scientific">Litorimonas taeanensis</name>
    <dbReference type="NCBI Taxonomy" id="568099"/>
    <lineage>
        <taxon>Bacteria</taxon>
        <taxon>Pseudomonadati</taxon>
        <taxon>Pseudomonadota</taxon>
        <taxon>Alphaproteobacteria</taxon>
        <taxon>Maricaulales</taxon>
        <taxon>Robiginitomaculaceae</taxon>
    </lineage>
</organism>
<dbReference type="InterPro" id="IPR013766">
    <property type="entry name" value="Thioredoxin_domain"/>
</dbReference>
<evidence type="ECO:0000313" key="3">
    <source>
        <dbReference type="Proteomes" id="UP000282211"/>
    </source>
</evidence>
<dbReference type="Pfam" id="PF00578">
    <property type="entry name" value="AhpC-TSA"/>
    <property type="match status" value="1"/>
</dbReference>
<dbReference type="OrthoDB" id="9809746at2"/>